<name>A0ABS2GHB4_9FIRM</name>
<dbReference type="NCBIfam" id="TIGR00566">
    <property type="entry name" value="trpG_papA"/>
    <property type="match status" value="1"/>
</dbReference>
<dbReference type="InterPro" id="IPR006221">
    <property type="entry name" value="TrpG/PapA_dom"/>
</dbReference>
<dbReference type="InterPro" id="IPR050472">
    <property type="entry name" value="Anth_synth/Amidotransfase"/>
</dbReference>
<sequence>MILLIDHYDSFAFNVYQALGSINPDIKVVRSDAITLDEIEALAPTHIVLSPGPGKPSEAVIYGQTIERFKGRIPILGICLGHQAIGEAFGATVTYAPQIMHGKASTITVDADSCLFKNIPKTCEVARYHSLVIDPRTMPEDLKVTARTEDGIVMAVEHRTYPVYGVQFHPESILTPQGMTMLNNFLA</sequence>
<evidence type="ECO:0000256" key="1">
    <source>
        <dbReference type="ARBA" id="ARBA00022962"/>
    </source>
</evidence>
<dbReference type="EMBL" id="JACJLA010000024">
    <property type="protein sequence ID" value="MBM6913566.1"/>
    <property type="molecule type" value="Genomic_DNA"/>
</dbReference>
<comment type="caution">
    <text evidence="3">The sequence shown here is derived from an EMBL/GenBank/DDBJ whole genome shotgun (WGS) entry which is preliminary data.</text>
</comment>
<keyword evidence="1" id="KW-0315">Glutamine amidotransferase</keyword>
<feature type="domain" description="Glutamine amidotransferase" evidence="2">
    <location>
        <begin position="3"/>
        <end position="186"/>
    </location>
</feature>
<dbReference type="CDD" id="cd01743">
    <property type="entry name" value="GATase1_Anthranilate_Synthase"/>
    <property type="match status" value="1"/>
</dbReference>
<dbReference type="PANTHER" id="PTHR43418:SF4">
    <property type="entry name" value="MULTIFUNCTIONAL TRYPTOPHAN BIOSYNTHESIS PROTEIN"/>
    <property type="match status" value="1"/>
</dbReference>
<reference evidence="3 4" key="1">
    <citation type="journal article" date="2021" name="Sci. Rep.">
        <title>The distribution of antibiotic resistance genes in chicken gut microbiota commensals.</title>
        <authorList>
            <person name="Juricova H."/>
            <person name="Matiasovicova J."/>
            <person name="Kubasova T."/>
            <person name="Cejkova D."/>
            <person name="Rychlik I."/>
        </authorList>
    </citation>
    <scope>NUCLEOTIDE SEQUENCE [LARGE SCALE GENOMIC DNA]</scope>
    <source>
        <strain evidence="3 4">An537</strain>
    </source>
</reference>
<dbReference type="InterPro" id="IPR017926">
    <property type="entry name" value="GATASE"/>
</dbReference>
<dbReference type="PANTHER" id="PTHR43418">
    <property type="entry name" value="MULTIFUNCTIONAL TRYPTOPHAN BIOSYNTHESIS PROTEIN-RELATED"/>
    <property type="match status" value="1"/>
</dbReference>
<accession>A0ABS2GHB4</accession>
<dbReference type="InterPro" id="IPR029062">
    <property type="entry name" value="Class_I_gatase-like"/>
</dbReference>
<dbReference type="PRINTS" id="PR00099">
    <property type="entry name" value="CPSGATASE"/>
</dbReference>
<dbReference type="SUPFAM" id="SSF52317">
    <property type="entry name" value="Class I glutamine amidotransferase-like"/>
    <property type="match status" value="1"/>
</dbReference>
<dbReference type="PROSITE" id="PS51273">
    <property type="entry name" value="GATASE_TYPE_1"/>
    <property type="match status" value="1"/>
</dbReference>
<dbReference type="PRINTS" id="PR00096">
    <property type="entry name" value="GATASE"/>
</dbReference>
<dbReference type="RefSeq" id="WP_205088430.1">
    <property type="nucleotide sequence ID" value="NZ_JACJLA010000024.1"/>
</dbReference>
<evidence type="ECO:0000313" key="3">
    <source>
        <dbReference type="EMBL" id="MBM6913566.1"/>
    </source>
</evidence>
<gene>
    <name evidence="3" type="ORF">H6A01_09585</name>
</gene>
<dbReference type="Proteomes" id="UP000707138">
    <property type="component" value="Unassembled WGS sequence"/>
</dbReference>
<proteinExistence type="predicted"/>
<protein>
    <submittedName>
        <fullName evidence="3">Aminodeoxychorismate/anthranilate synthase component II</fullName>
    </submittedName>
</protein>
<keyword evidence="4" id="KW-1185">Reference proteome</keyword>
<dbReference type="PRINTS" id="PR00097">
    <property type="entry name" value="ANTSNTHASEII"/>
</dbReference>
<organism evidence="3 4">
    <name type="scientific">Veillonella magna</name>
    <dbReference type="NCBI Taxonomy" id="464322"/>
    <lineage>
        <taxon>Bacteria</taxon>
        <taxon>Bacillati</taxon>
        <taxon>Bacillota</taxon>
        <taxon>Negativicutes</taxon>
        <taxon>Veillonellales</taxon>
        <taxon>Veillonellaceae</taxon>
        <taxon>Veillonella</taxon>
    </lineage>
</organism>
<evidence type="ECO:0000313" key="4">
    <source>
        <dbReference type="Proteomes" id="UP000707138"/>
    </source>
</evidence>
<dbReference type="Pfam" id="PF00117">
    <property type="entry name" value="GATase"/>
    <property type="match status" value="1"/>
</dbReference>
<evidence type="ECO:0000259" key="2">
    <source>
        <dbReference type="Pfam" id="PF00117"/>
    </source>
</evidence>
<dbReference type="Gene3D" id="3.40.50.880">
    <property type="match status" value="1"/>
</dbReference>